<comment type="miscellaneous">
    <text evidence="9">This enzyme catalyzes only one turnover and therefore is not strictly catalytic. According to one definition, an enzyme is a biocatalyst that acts repeatedly and over many reaction cycles.</text>
</comment>
<feature type="active site" description="Nucleophile; methyl group acceptor" evidence="9">
    <location>
        <position position="141"/>
    </location>
</feature>
<evidence type="ECO:0000256" key="3">
    <source>
        <dbReference type="ARBA" id="ARBA00022490"/>
    </source>
</evidence>
<gene>
    <name evidence="12" type="ORF">D1B33_05925</name>
</gene>
<dbReference type="NCBIfam" id="TIGR00589">
    <property type="entry name" value="ogt"/>
    <property type="match status" value="1"/>
</dbReference>
<evidence type="ECO:0000256" key="4">
    <source>
        <dbReference type="ARBA" id="ARBA00022603"/>
    </source>
</evidence>
<feature type="domain" description="Methylguanine DNA methyltransferase ribonuclease-like" evidence="11">
    <location>
        <begin position="6"/>
        <end position="86"/>
    </location>
</feature>
<dbReference type="PANTHER" id="PTHR10815:SF12">
    <property type="entry name" value="METHYLATED-DNA--PROTEIN-CYSTEINE METHYLTRANSFERASE, INDUCIBLE"/>
    <property type="match status" value="1"/>
</dbReference>
<evidence type="ECO:0000256" key="9">
    <source>
        <dbReference type="HAMAP-Rule" id="MF_00772"/>
    </source>
</evidence>
<evidence type="ECO:0000256" key="6">
    <source>
        <dbReference type="ARBA" id="ARBA00022763"/>
    </source>
</evidence>
<dbReference type="GO" id="GO:0032259">
    <property type="term" value="P:methylation"/>
    <property type="evidence" value="ECO:0007669"/>
    <property type="project" value="UniProtKB-KW"/>
</dbReference>
<keyword evidence="4 9" id="KW-0489">Methyltransferase</keyword>
<keyword evidence="5 9" id="KW-0808">Transferase</keyword>
<dbReference type="InterPro" id="IPR036217">
    <property type="entry name" value="MethylDNA_cys_MeTrfase_DNAb"/>
</dbReference>
<dbReference type="EMBL" id="QWEI01000002">
    <property type="protein sequence ID" value="RHW38417.1"/>
    <property type="molecule type" value="Genomic_DNA"/>
</dbReference>
<dbReference type="AlphaFoldDB" id="A0A396SH67"/>
<keyword evidence="6 9" id="KW-0227">DNA damage</keyword>
<dbReference type="PROSITE" id="PS00374">
    <property type="entry name" value="MGMT"/>
    <property type="match status" value="1"/>
</dbReference>
<protein>
    <recommendedName>
        <fullName evidence="9">Methylated-DNA--protein-cysteine methyltransferase</fullName>
        <ecNumber evidence="9">2.1.1.63</ecNumber>
    </recommendedName>
    <alternativeName>
        <fullName evidence="9">6-O-methylguanine-DNA methyltransferase</fullName>
        <shortName evidence="9">MGMT</shortName>
    </alternativeName>
    <alternativeName>
        <fullName evidence="9">O-6-methylguanine-DNA-alkyltransferase</fullName>
    </alternativeName>
</protein>
<evidence type="ECO:0000313" key="12">
    <source>
        <dbReference type="EMBL" id="RHW38417.1"/>
    </source>
</evidence>
<keyword evidence="7 9" id="KW-0234">DNA repair</keyword>
<dbReference type="SUPFAM" id="SSF53155">
    <property type="entry name" value="Methylated DNA-protein cysteine methyltransferase domain"/>
    <property type="match status" value="1"/>
</dbReference>
<dbReference type="GO" id="GO:0005737">
    <property type="term" value="C:cytoplasm"/>
    <property type="evidence" value="ECO:0007669"/>
    <property type="project" value="UniProtKB-SubCell"/>
</dbReference>
<dbReference type="Gene3D" id="3.30.160.70">
    <property type="entry name" value="Methylated DNA-protein cysteine methyltransferase domain"/>
    <property type="match status" value="1"/>
</dbReference>
<comment type="caution">
    <text evidence="12">The sequence shown here is derived from an EMBL/GenBank/DDBJ whole genome shotgun (WGS) entry which is preliminary data.</text>
</comment>
<dbReference type="OrthoDB" id="9802228at2"/>
<dbReference type="CDD" id="cd06445">
    <property type="entry name" value="ATase"/>
    <property type="match status" value="1"/>
</dbReference>
<evidence type="ECO:0000256" key="8">
    <source>
        <dbReference type="ARBA" id="ARBA00049348"/>
    </source>
</evidence>
<dbReference type="RefSeq" id="WP_118875451.1">
    <property type="nucleotide sequence ID" value="NZ_QWEI01000002.1"/>
</dbReference>
<comment type="catalytic activity">
    <reaction evidence="8 9">
        <text>a 6-O-methyl-2'-deoxyguanosine in DNA + L-cysteinyl-[protein] = S-methyl-L-cysteinyl-[protein] + a 2'-deoxyguanosine in DNA</text>
        <dbReference type="Rhea" id="RHEA:24000"/>
        <dbReference type="Rhea" id="RHEA-COMP:10131"/>
        <dbReference type="Rhea" id="RHEA-COMP:10132"/>
        <dbReference type="Rhea" id="RHEA-COMP:11367"/>
        <dbReference type="Rhea" id="RHEA-COMP:11368"/>
        <dbReference type="ChEBI" id="CHEBI:29950"/>
        <dbReference type="ChEBI" id="CHEBI:82612"/>
        <dbReference type="ChEBI" id="CHEBI:85445"/>
        <dbReference type="ChEBI" id="CHEBI:85448"/>
        <dbReference type="EC" id="2.1.1.63"/>
    </reaction>
</comment>
<dbReference type="HAMAP" id="MF_00772">
    <property type="entry name" value="OGT"/>
    <property type="match status" value="1"/>
</dbReference>
<evidence type="ECO:0000256" key="2">
    <source>
        <dbReference type="ARBA" id="ARBA00008711"/>
    </source>
</evidence>
<keyword evidence="3 9" id="KW-0963">Cytoplasm</keyword>
<evidence type="ECO:0000259" key="11">
    <source>
        <dbReference type="Pfam" id="PF02870"/>
    </source>
</evidence>
<dbReference type="Pfam" id="PF01035">
    <property type="entry name" value="DNA_binding_1"/>
    <property type="match status" value="1"/>
</dbReference>
<evidence type="ECO:0000256" key="1">
    <source>
        <dbReference type="ARBA" id="ARBA00001286"/>
    </source>
</evidence>
<dbReference type="InterPro" id="IPR023546">
    <property type="entry name" value="MGMT"/>
</dbReference>
<dbReference type="InterPro" id="IPR008332">
    <property type="entry name" value="MethylG_MeTrfase_N"/>
</dbReference>
<comment type="function">
    <text evidence="9">Involved in the cellular defense against the biological effects of O6-methylguanine (O6-MeG) and O4-methylthymine (O4-MeT) in DNA. Repairs the methylated nucleobase in DNA by stoichiometrically transferring the methyl group to a cysteine residue in the enzyme. This is a suicide reaction: the enzyme is irreversibly inactivated.</text>
</comment>
<dbReference type="Proteomes" id="UP000265692">
    <property type="component" value="Unassembled WGS sequence"/>
</dbReference>
<name>A0A396SH67_9BACL</name>
<reference evidence="12 13" key="1">
    <citation type="submission" date="2018-08" db="EMBL/GenBank/DDBJ databases">
        <title>Lysinibacillus sp. YLB-03 draft genome sequence.</title>
        <authorList>
            <person name="Yu L."/>
        </authorList>
    </citation>
    <scope>NUCLEOTIDE SEQUENCE [LARGE SCALE GENOMIC DNA]</scope>
    <source>
        <strain evidence="12 13">YLB-03</strain>
    </source>
</reference>
<evidence type="ECO:0000259" key="10">
    <source>
        <dbReference type="Pfam" id="PF01035"/>
    </source>
</evidence>
<dbReference type="GO" id="GO:0006307">
    <property type="term" value="P:DNA alkylation repair"/>
    <property type="evidence" value="ECO:0007669"/>
    <property type="project" value="UniProtKB-UniRule"/>
</dbReference>
<dbReference type="InterPro" id="IPR036631">
    <property type="entry name" value="MGMT_N_sf"/>
</dbReference>
<keyword evidence="13" id="KW-1185">Reference proteome</keyword>
<accession>A0A396SH67</accession>
<organism evidence="12 13">
    <name type="scientific">Ureibacillus yapensis</name>
    <dbReference type="NCBI Taxonomy" id="2304605"/>
    <lineage>
        <taxon>Bacteria</taxon>
        <taxon>Bacillati</taxon>
        <taxon>Bacillota</taxon>
        <taxon>Bacilli</taxon>
        <taxon>Bacillales</taxon>
        <taxon>Caryophanaceae</taxon>
        <taxon>Ureibacillus</taxon>
    </lineage>
</organism>
<dbReference type="GO" id="GO:0003908">
    <property type="term" value="F:methylated-DNA-[protein]-cysteine S-methyltransferase activity"/>
    <property type="evidence" value="ECO:0007669"/>
    <property type="project" value="UniProtKB-UniRule"/>
</dbReference>
<comment type="similarity">
    <text evidence="2 9">Belongs to the MGMT family.</text>
</comment>
<feature type="domain" description="Methylated-DNA-[protein]-cysteine S-methyltransferase DNA binding" evidence="10">
    <location>
        <begin position="90"/>
        <end position="169"/>
    </location>
</feature>
<dbReference type="InterPro" id="IPR001497">
    <property type="entry name" value="MethylDNA_cys_MeTrfase_AS"/>
</dbReference>
<evidence type="ECO:0000256" key="7">
    <source>
        <dbReference type="ARBA" id="ARBA00023204"/>
    </source>
</evidence>
<evidence type="ECO:0000313" key="13">
    <source>
        <dbReference type="Proteomes" id="UP000265692"/>
    </source>
</evidence>
<comment type="subcellular location">
    <subcellularLocation>
        <location evidence="9">Cytoplasm</location>
    </subcellularLocation>
</comment>
<dbReference type="InterPro" id="IPR036388">
    <property type="entry name" value="WH-like_DNA-bd_sf"/>
</dbReference>
<evidence type="ECO:0000256" key="5">
    <source>
        <dbReference type="ARBA" id="ARBA00022679"/>
    </source>
</evidence>
<dbReference type="EC" id="2.1.1.63" evidence="9"/>
<dbReference type="PANTHER" id="PTHR10815">
    <property type="entry name" value="METHYLATED-DNA--PROTEIN-CYSTEINE METHYLTRANSFERASE"/>
    <property type="match status" value="1"/>
</dbReference>
<dbReference type="SUPFAM" id="SSF46767">
    <property type="entry name" value="Methylated DNA-protein cysteine methyltransferase, C-terminal domain"/>
    <property type="match status" value="1"/>
</dbReference>
<dbReference type="Gene3D" id="1.10.10.10">
    <property type="entry name" value="Winged helix-like DNA-binding domain superfamily/Winged helix DNA-binding domain"/>
    <property type="match status" value="1"/>
</dbReference>
<comment type="catalytic activity">
    <reaction evidence="1 9">
        <text>a 4-O-methyl-thymidine in DNA + L-cysteinyl-[protein] = a thymidine in DNA + S-methyl-L-cysteinyl-[protein]</text>
        <dbReference type="Rhea" id="RHEA:53428"/>
        <dbReference type="Rhea" id="RHEA-COMP:10131"/>
        <dbReference type="Rhea" id="RHEA-COMP:10132"/>
        <dbReference type="Rhea" id="RHEA-COMP:13555"/>
        <dbReference type="Rhea" id="RHEA-COMP:13556"/>
        <dbReference type="ChEBI" id="CHEBI:29950"/>
        <dbReference type="ChEBI" id="CHEBI:82612"/>
        <dbReference type="ChEBI" id="CHEBI:137386"/>
        <dbReference type="ChEBI" id="CHEBI:137387"/>
        <dbReference type="EC" id="2.1.1.63"/>
    </reaction>
</comment>
<dbReference type="Pfam" id="PF02870">
    <property type="entry name" value="Methyltransf_1N"/>
    <property type="match status" value="1"/>
</dbReference>
<proteinExistence type="inferred from homology"/>
<dbReference type="FunFam" id="1.10.10.10:FF:000214">
    <property type="entry name" value="Methylated-DNA--protein-cysteine methyltransferase"/>
    <property type="match status" value="1"/>
</dbReference>
<sequence>MNNLKIYYKLLSHSGWKVYIAATDQGLCYLGTEHSTIEELITACKKQFPGRELEFQESHEQLSFYVQQLIEYFEGQRAEFTFQFDIHGTAFQMKVWEALCNIPFGQSRCYGDIANSIGNPKAVRAVGTAIGSNPVAIAIPCHRVLGKNGSLTGFSGGLDVKEKLLTLERIPYKQ</sequence>
<dbReference type="InterPro" id="IPR014048">
    <property type="entry name" value="MethylDNA_cys_MeTrfase_DNA-bd"/>
</dbReference>